<dbReference type="AlphaFoldDB" id="A0A5E8AE03"/>
<name>A0A5E8AE03_9SPHN</name>
<accession>A0A5E8AE03</accession>
<proteinExistence type="predicted"/>
<protein>
    <submittedName>
        <fullName evidence="1">Uncharacterized protein</fullName>
    </submittedName>
</protein>
<reference evidence="1 2" key="1">
    <citation type="submission" date="2019-09" db="EMBL/GenBank/DDBJ databases">
        <authorList>
            <person name="Dittami M. S."/>
        </authorList>
    </citation>
    <scope>NUCLEOTIDE SEQUENCE [LARGE SCALE GENOMIC DNA]</scope>
    <source>
        <strain evidence="1">SPHINGO391</strain>
    </source>
</reference>
<gene>
    <name evidence="1" type="ORF">SPHINGO391_500060</name>
</gene>
<evidence type="ECO:0000313" key="2">
    <source>
        <dbReference type="Proteomes" id="UP000326857"/>
    </source>
</evidence>
<sequence>MHRLGIKFPSEGQDRAFCDYDRFAHRFLAGHDVFEVTVVGHQQSFGRGNGLGSCQPVSLSQTFEGWFALLVKRLYAFREVLGSAQSAVAMPFKFDCGGQGRIFGVVEKFFGSALCKGGEGHEFLHKCISCDFELTIRDDLSRNTPVMTSTRRSRPVALGSGSSISTRASVRSIVPGCW</sequence>
<organism evidence="1 2">
    <name type="scientific">Sphingomonas aurantiaca</name>
    <dbReference type="NCBI Taxonomy" id="185949"/>
    <lineage>
        <taxon>Bacteria</taxon>
        <taxon>Pseudomonadati</taxon>
        <taxon>Pseudomonadota</taxon>
        <taxon>Alphaproteobacteria</taxon>
        <taxon>Sphingomonadales</taxon>
        <taxon>Sphingomonadaceae</taxon>
        <taxon>Sphingomonas</taxon>
    </lineage>
</organism>
<evidence type="ECO:0000313" key="1">
    <source>
        <dbReference type="EMBL" id="VVT27741.1"/>
    </source>
</evidence>
<dbReference type="Proteomes" id="UP000326857">
    <property type="component" value="Unassembled WGS sequence"/>
</dbReference>
<dbReference type="EMBL" id="CABVLI010000046">
    <property type="protein sequence ID" value="VVT27741.1"/>
    <property type="molecule type" value="Genomic_DNA"/>
</dbReference>